<feature type="region of interest" description="Disordered" evidence="1">
    <location>
        <begin position="29"/>
        <end position="56"/>
    </location>
</feature>
<dbReference type="RefSeq" id="WP_115793115.1">
    <property type="nucleotide sequence ID" value="NZ_QSLN01000015.1"/>
</dbReference>
<gene>
    <name evidence="2" type="ORF">DXX99_08780</name>
</gene>
<dbReference type="EMBL" id="QSLN01000015">
    <property type="protein sequence ID" value="RDV81786.1"/>
    <property type="molecule type" value="Genomic_DNA"/>
</dbReference>
<organism evidence="2 3">
    <name type="scientific">Ammonifex thiophilus</name>
    <dbReference type="NCBI Taxonomy" id="444093"/>
    <lineage>
        <taxon>Bacteria</taxon>
        <taxon>Bacillati</taxon>
        <taxon>Bacillota</taxon>
        <taxon>Clostridia</taxon>
        <taxon>Thermoanaerobacterales</taxon>
        <taxon>Thermoanaerobacteraceae</taxon>
        <taxon>Ammonifex</taxon>
    </lineage>
</organism>
<reference evidence="2 3" key="1">
    <citation type="submission" date="2018-08" db="EMBL/GenBank/DDBJ databases">
        <title>Form III RuBisCO-mediated autotrophy in Thermodesulfobium bacteria.</title>
        <authorList>
            <person name="Toshchakov S.V."/>
            <person name="Kublanov I.V."/>
            <person name="Frolov E."/>
            <person name="Bonch-Osmolovskaya E.A."/>
            <person name="Tourova T.P."/>
            <person name="Chernych N.A."/>
            <person name="Lebedinsky A.V."/>
        </authorList>
    </citation>
    <scope>NUCLEOTIDE SEQUENCE [LARGE SCALE GENOMIC DNA]</scope>
    <source>
        <strain evidence="2 3">SR</strain>
    </source>
</reference>
<proteinExistence type="predicted"/>
<comment type="caution">
    <text evidence="2">The sequence shown here is derived from an EMBL/GenBank/DDBJ whole genome shotgun (WGS) entry which is preliminary data.</text>
</comment>
<evidence type="ECO:0000313" key="2">
    <source>
        <dbReference type="EMBL" id="RDV81786.1"/>
    </source>
</evidence>
<dbReference type="Proteomes" id="UP000256329">
    <property type="component" value="Unassembled WGS sequence"/>
</dbReference>
<evidence type="ECO:0000256" key="1">
    <source>
        <dbReference type="SAM" id="MobiDB-lite"/>
    </source>
</evidence>
<accession>A0A3D8P3G5</accession>
<evidence type="ECO:0000313" key="3">
    <source>
        <dbReference type="Proteomes" id="UP000256329"/>
    </source>
</evidence>
<name>A0A3D8P3G5_9THEO</name>
<protein>
    <submittedName>
        <fullName evidence="2">Uncharacterized protein</fullName>
    </submittedName>
</protein>
<dbReference type="AlphaFoldDB" id="A0A3D8P3G5"/>
<keyword evidence="3" id="KW-1185">Reference proteome</keyword>
<sequence length="405" mass="43807">MRAVATALLLLVLLVVPIAGCWKSSHPPPTGGGYTPNTAQEDRPPSSTPLRPGETGSPVYAGTAARLLCRVDAGRGGDFVVHGKLYVWGPSSRWEEKDFRRFVIVAPASASVRQALKPGGTCLLDGKFSALSGTGEPTFLAENVSPAPEQVSPAPAYRGYGWVRDPSSGRLAPLREGEALRDWVAFLRGVADSCGIRYDPESGLVGGVGTLERWSVEGAKELGQVAVRLRSAAPGRHLLPDGDRSLGELREATRTQAFVVGEALDNLLVRQADVRLEHVFRFMERAKTVGGAAPGCGPEGPATFFGYAYLPEGAEYPVFVGVRGSSFSEWMDHFRGGPLRLEAWDVVGLDPRYLSEGERSVWLWAGGTCVFDKKTGRWFFCVRSALAEPEFRETVKAISWLSERS</sequence>